<organism evidence="2 3">
    <name type="scientific">Apophysomyces ossiformis</name>
    <dbReference type="NCBI Taxonomy" id="679940"/>
    <lineage>
        <taxon>Eukaryota</taxon>
        <taxon>Fungi</taxon>
        <taxon>Fungi incertae sedis</taxon>
        <taxon>Mucoromycota</taxon>
        <taxon>Mucoromycotina</taxon>
        <taxon>Mucoromycetes</taxon>
        <taxon>Mucorales</taxon>
        <taxon>Mucorineae</taxon>
        <taxon>Mucoraceae</taxon>
        <taxon>Apophysomyces</taxon>
    </lineage>
</organism>
<dbReference type="InterPro" id="IPR045107">
    <property type="entry name" value="SAC3/GANP/THP3"/>
</dbReference>
<protein>
    <recommendedName>
        <fullName evidence="1">PCI domain-containing protein</fullName>
    </recommendedName>
</protein>
<dbReference type="Proteomes" id="UP000605846">
    <property type="component" value="Unassembled WGS sequence"/>
</dbReference>
<keyword evidence="3" id="KW-1185">Reference proteome</keyword>
<dbReference type="PANTHER" id="PTHR12436">
    <property type="entry name" value="80 KDA MCM3-ASSOCIATED PROTEIN"/>
    <property type="match status" value="1"/>
</dbReference>
<evidence type="ECO:0000313" key="2">
    <source>
        <dbReference type="EMBL" id="KAF7725517.1"/>
    </source>
</evidence>
<dbReference type="Gene3D" id="1.25.40.990">
    <property type="match status" value="1"/>
</dbReference>
<reference evidence="2" key="1">
    <citation type="submission" date="2020-01" db="EMBL/GenBank/DDBJ databases">
        <title>Genome Sequencing of Three Apophysomyces-Like Fungal Strains Confirms a Novel Fungal Genus in the Mucoromycota with divergent Burkholderia-like Endosymbiotic Bacteria.</title>
        <authorList>
            <person name="Stajich J.E."/>
            <person name="Macias A.M."/>
            <person name="Carter-House D."/>
            <person name="Lovett B."/>
            <person name="Kasson L.R."/>
            <person name="Berry K."/>
            <person name="Grigoriev I."/>
            <person name="Chang Y."/>
            <person name="Spatafora J."/>
            <person name="Kasson M.T."/>
        </authorList>
    </citation>
    <scope>NUCLEOTIDE SEQUENCE</scope>
    <source>
        <strain evidence="2">NRRL A-21654</strain>
    </source>
</reference>
<dbReference type="GO" id="GO:0005634">
    <property type="term" value="C:nucleus"/>
    <property type="evidence" value="ECO:0007669"/>
    <property type="project" value="TreeGrafter"/>
</dbReference>
<dbReference type="PROSITE" id="PS50250">
    <property type="entry name" value="PCI"/>
    <property type="match status" value="1"/>
</dbReference>
<feature type="domain" description="PCI" evidence="1">
    <location>
        <begin position="262"/>
        <end position="379"/>
    </location>
</feature>
<accession>A0A8H7BVH5</accession>
<sequence>MKSASPAYIPVTIKSSSAKKIKLDNNQPEQKHNPAAAWPESLKQYVATSFSECLPGKQSQLEEELRVMIVEASKSNALETTDWDELDLPRVHSENRSSACGGIRNPNAPVLLHKSLKISKVAKTAGIGSIANTPEELRRRQLRAKRFESDKPVKRLVLSAADDDENGVLDYEGKPVVGTCTDLEKPYFRLTSAVDPTTVRPLPVLKKTFKMLKKKWKKTRDYSYVCEQFKSMRQDLTVQCIRDEFASTVYEYHARVALEKGDLGEYNQCQTQLKYLYANIKSSQTDEFTAYRILYFLYTRNQSDINSLLNEVCVKGKGASSGKHKPCVRHALEVRSSLATRNYHKFFKLYQNAPNMGGYLMDQFVGRERVEALIVLCKA</sequence>
<dbReference type="InterPro" id="IPR000717">
    <property type="entry name" value="PCI_dom"/>
</dbReference>
<dbReference type="AlphaFoldDB" id="A0A8H7BVH5"/>
<dbReference type="EMBL" id="JABAYA010000095">
    <property type="protein sequence ID" value="KAF7725517.1"/>
    <property type="molecule type" value="Genomic_DNA"/>
</dbReference>
<gene>
    <name evidence="2" type="ORF">EC973_009547</name>
</gene>
<proteinExistence type="predicted"/>
<dbReference type="InterPro" id="IPR005062">
    <property type="entry name" value="SAC3/GANP/THP3_conserved"/>
</dbReference>
<dbReference type="OrthoDB" id="199574at2759"/>
<dbReference type="Pfam" id="PF03399">
    <property type="entry name" value="SAC3_GANP"/>
    <property type="match status" value="1"/>
</dbReference>
<comment type="caution">
    <text evidence="2">The sequence shown here is derived from an EMBL/GenBank/DDBJ whole genome shotgun (WGS) entry which is preliminary data.</text>
</comment>
<evidence type="ECO:0000259" key="1">
    <source>
        <dbReference type="PROSITE" id="PS50250"/>
    </source>
</evidence>
<name>A0A8H7BVH5_9FUNG</name>
<evidence type="ECO:0000313" key="3">
    <source>
        <dbReference type="Proteomes" id="UP000605846"/>
    </source>
</evidence>
<dbReference type="PANTHER" id="PTHR12436:SF4">
    <property type="entry name" value="LEUKOCYTE RECEPTOR CLUSTER MEMBER 8"/>
    <property type="match status" value="1"/>
</dbReference>